<evidence type="ECO:0000313" key="1">
    <source>
        <dbReference type="EMBL" id="QHU27617.1"/>
    </source>
</evidence>
<proteinExistence type="predicted"/>
<dbReference type="AlphaFoldDB" id="A0A6C0LB10"/>
<dbReference type="EMBL" id="MN740459">
    <property type="protein sequence ID" value="QHU27617.1"/>
    <property type="molecule type" value="Genomic_DNA"/>
</dbReference>
<dbReference type="InterPro" id="IPR043977">
    <property type="entry name" value="DUF5759"/>
</dbReference>
<name>A0A6C0LB10_9ZZZZ</name>
<dbReference type="Pfam" id="PF19063">
    <property type="entry name" value="DUF5759"/>
    <property type="match status" value="1"/>
</dbReference>
<accession>A0A6C0LB10</accession>
<reference evidence="1" key="1">
    <citation type="journal article" date="2020" name="Nature">
        <title>Giant virus diversity and host interactions through global metagenomics.</title>
        <authorList>
            <person name="Schulz F."/>
            <person name="Roux S."/>
            <person name="Paez-Espino D."/>
            <person name="Jungbluth S."/>
            <person name="Walsh D.A."/>
            <person name="Denef V.J."/>
            <person name="McMahon K.D."/>
            <person name="Konstantinidis K.T."/>
            <person name="Eloe-Fadrosh E.A."/>
            <person name="Kyrpides N.C."/>
            <person name="Woyke T."/>
        </authorList>
    </citation>
    <scope>NUCLEOTIDE SEQUENCE</scope>
    <source>
        <strain evidence="1">GVMAG-M-3300027769-26</strain>
    </source>
</reference>
<sequence>MPPKISLAELYTLKDKKELSKYVTFDSIINICHKKIKNTATIGGMNIFYEIPYYIYGKPLYKIEDCVKYIVESLRNNGFFVQILPEPNVNMIYVSWNPGEINKKKLLT</sequence>
<organism evidence="1">
    <name type="scientific">viral metagenome</name>
    <dbReference type="NCBI Taxonomy" id="1070528"/>
    <lineage>
        <taxon>unclassified sequences</taxon>
        <taxon>metagenomes</taxon>
        <taxon>organismal metagenomes</taxon>
    </lineage>
</organism>
<protein>
    <submittedName>
        <fullName evidence="1">Uncharacterized protein</fullName>
    </submittedName>
</protein>